<keyword evidence="2" id="KW-1133">Transmembrane helix</keyword>
<feature type="transmembrane region" description="Helical" evidence="2">
    <location>
        <begin position="59"/>
        <end position="80"/>
    </location>
</feature>
<evidence type="ECO:0000256" key="1">
    <source>
        <dbReference type="SAM" id="MobiDB-lite"/>
    </source>
</evidence>
<dbReference type="Proteomes" id="UP000540191">
    <property type="component" value="Unassembled WGS sequence"/>
</dbReference>
<keyword evidence="4" id="KW-1185">Reference proteome</keyword>
<gene>
    <name evidence="3" type="ORF">HDA30_001271</name>
</gene>
<dbReference type="EMBL" id="JACHNA010000001">
    <property type="protein sequence ID" value="MBB4735763.1"/>
    <property type="molecule type" value="Genomic_DNA"/>
</dbReference>
<dbReference type="InterPro" id="IPR059228">
    <property type="entry name" value="Integral_mb_put"/>
</dbReference>
<evidence type="ECO:0000256" key="2">
    <source>
        <dbReference type="SAM" id="Phobius"/>
    </source>
</evidence>
<dbReference type="AlphaFoldDB" id="A0A7W7GP72"/>
<organism evidence="3 4">
    <name type="scientific">Micrococcus cohnii</name>
    <dbReference type="NCBI Taxonomy" id="993416"/>
    <lineage>
        <taxon>Bacteria</taxon>
        <taxon>Bacillati</taxon>
        <taxon>Actinomycetota</taxon>
        <taxon>Actinomycetes</taxon>
        <taxon>Micrococcales</taxon>
        <taxon>Micrococcaceae</taxon>
        <taxon>Micrococcus</taxon>
    </lineage>
</organism>
<evidence type="ECO:0000313" key="4">
    <source>
        <dbReference type="Proteomes" id="UP000540191"/>
    </source>
</evidence>
<feature type="compositionally biased region" description="Polar residues" evidence="1">
    <location>
        <begin position="13"/>
        <end position="22"/>
    </location>
</feature>
<comment type="caution">
    <text evidence="3">The sequence shown here is derived from an EMBL/GenBank/DDBJ whole genome shotgun (WGS) entry which is preliminary data.</text>
</comment>
<protein>
    <submittedName>
        <fullName evidence="3">Uncharacterized protein</fullName>
    </submittedName>
</protein>
<name>A0A7W7GP72_9MICC</name>
<dbReference type="NCBIfam" id="NF038396">
    <property type="entry name" value="NF038396 family protein"/>
    <property type="match status" value="1"/>
</dbReference>
<feature type="transmembrane region" description="Helical" evidence="2">
    <location>
        <begin position="32"/>
        <end position="53"/>
    </location>
</feature>
<keyword evidence="2" id="KW-0472">Membrane</keyword>
<proteinExistence type="predicted"/>
<reference evidence="3 4" key="1">
    <citation type="submission" date="2020-08" db="EMBL/GenBank/DDBJ databases">
        <title>Sequencing the genomes of 1000 actinobacteria strains.</title>
        <authorList>
            <person name="Klenk H.-P."/>
        </authorList>
    </citation>
    <scope>NUCLEOTIDE SEQUENCE [LARGE SCALE GENOMIC DNA]</scope>
    <source>
        <strain evidence="3 4">DSM 23974</strain>
    </source>
</reference>
<feature type="region of interest" description="Disordered" evidence="1">
    <location>
        <begin position="1"/>
        <end position="24"/>
    </location>
</feature>
<evidence type="ECO:0000313" key="3">
    <source>
        <dbReference type="EMBL" id="MBB4735763.1"/>
    </source>
</evidence>
<accession>A0A7W7GP72</accession>
<sequence>MMTDSRRPGTAAETDTSRTGSSGLLDKDALNFIALIACPLLAVVTAIMGLTMIVNGHVLAGLLFLLLLTQAFAIGGLVAWTRRRR</sequence>
<keyword evidence="2" id="KW-0812">Transmembrane</keyword>